<name>A0A1H0G0Q3_9ACTN</name>
<evidence type="ECO:0000259" key="1">
    <source>
        <dbReference type="Pfam" id="PF18739"/>
    </source>
</evidence>
<reference evidence="4" key="1">
    <citation type="submission" date="2016-10" db="EMBL/GenBank/DDBJ databases">
        <authorList>
            <person name="Varghese N."/>
            <person name="Submissions S."/>
        </authorList>
    </citation>
    <scope>NUCLEOTIDE SEQUENCE [LARGE SCALE GENOMIC DNA]</scope>
    <source>
        <strain evidence="4">DSM 45843</strain>
    </source>
</reference>
<dbReference type="Pfam" id="PF18862">
    <property type="entry name" value="ApeA_NTD1"/>
    <property type="match status" value="1"/>
</dbReference>
<sequence length="488" mass="54041">MTDGDTSRWSGRFWLADAPEVTAGGWLDASTRWPTADLAEALTSPYRRTEATQQPNGSWMITADSADDDVQPATFTVHGFLRGTEGRVTLVDAENTGRNMTLNVLADRGSERLIARYAVLGDHLDGPHARFKRVQFRLKHLDAWAQLREGLSVRFAEHGSHAQMNYAGAEPQTAATITTPGSLTLDATFRLPPPSVVEVRFIQRAFLMWESSADGLSVDQLWARVLDPVRSLLTIASGDDCPVTTMHVQVEGGRWLRVLHPGIDNSPDELRSGRDMVLTAPALSLSDVATWLDQVDRLSPVPQLVAGHVARERDQVVESQVLELAAAAEGLHRRLEPDERVMTDEQARQIRSACLAAVPPDSRQMVANRLGQLADPTFRQRLALLADRLGNAAADITGVTSLWTRYVAEARNGFAHMLDPRRETDVEHSIVLRDSLRWMLTIVLLAQAGVSMETIMRRVSGRQDYQFFLRRASAWLPGVYAGRSDEDA</sequence>
<accession>A0A1H0G0Q3</accession>
<evidence type="ECO:0000313" key="4">
    <source>
        <dbReference type="Proteomes" id="UP000199088"/>
    </source>
</evidence>
<protein>
    <submittedName>
        <fullName evidence="3">Uncharacterized protein</fullName>
    </submittedName>
</protein>
<evidence type="ECO:0000259" key="2">
    <source>
        <dbReference type="Pfam" id="PF18862"/>
    </source>
</evidence>
<organism evidence="3 4">
    <name type="scientific">Klenkia soli</name>
    <dbReference type="NCBI Taxonomy" id="1052260"/>
    <lineage>
        <taxon>Bacteria</taxon>
        <taxon>Bacillati</taxon>
        <taxon>Actinomycetota</taxon>
        <taxon>Actinomycetes</taxon>
        <taxon>Geodermatophilales</taxon>
        <taxon>Geodermatophilaceae</taxon>
        <taxon>Klenkia</taxon>
    </lineage>
</organism>
<dbReference type="Proteomes" id="UP000199088">
    <property type="component" value="Unassembled WGS sequence"/>
</dbReference>
<dbReference type="Pfam" id="PF18739">
    <property type="entry name" value="HEPN_Apea"/>
    <property type="match status" value="1"/>
</dbReference>
<feature type="domain" description="Apea-like HEPN" evidence="1">
    <location>
        <begin position="322"/>
        <end position="453"/>
    </location>
</feature>
<dbReference type="AlphaFoldDB" id="A0A1H0G0Q3"/>
<proteinExistence type="predicted"/>
<dbReference type="RefSeq" id="WP_242653847.1">
    <property type="nucleotide sequence ID" value="NZ_FNIR01000003.1"/>
</dbReference>
<dbReference type="InterPro" id="IPR041223">
    <property type="entry name" value="ApeA_NTD"/>
</dbReference>
<keyword evidence="4" id="KW-1185">Reference proteome</keyword>
<feature type="domain" description="ApeA N-terminal" evidence="2">
    <location>
        <begin position="52"/>
        <end position="253"/>
    </location>
</feature>
<dbReference type="InterPro" id="IPR041229">
    <property type="entry name" value="HEPN_Apea"/>
</dbReference>
<gene>
    <name evidence="3" type="ORF">SAMN05660199_01099</name>
</gene>
<evidence type="ECO:0000313" key="3">
    <source>
        <dbReference type="EMBL" id="SDO00508.1"/>
    </source>
</evidence>
<dbReference type="EMBL" id="FNIR01000003">
    <property type="protein sequence ID" value="SDO00508.1"/>
    <property type="molecule type" value="Genomic_DNA"/>
</dbReference>